<reference evidence="2" key="1">
    <citation type="journal article" date="2019" name="Int. J. Syst. Evol. Microbiol.">
        <title>The Global Catalogue of Microorganisms (GCM) 10K type strain sequencing project: providing services to taxonomists for standard genome sequencing and annotation.</title>
        <authorList>
            <consortium name="The Broad Institute Genomics Platform"/>
            <consortium name="The Broad Institute Genome Sequencing Center for Infectious Disease"/>
            <person name="Wu L."/>
            <person name="Ma J."/>
        </authorList>
    </citation>
    <scope>NUCLEOTIDE SEQUENCE [LARGE SCALE GENOMIC DNA]</scope>
    <source>
        <strain evidence="2">KCTC 23707</strain>
    </source>
</reference>
<organism evidence="1 2">
    <name type="scientific">Methylopila henanensis</name>
    <dbReference type="NCBI Taxonomy" id="873516"/>
    <lineage>
        <taxon>Bacteria</taxon>
        <taxon>Pseudomonadati</taxon>
        <taxon>Pseudomonadota</taxon>
        <taxon>Alphaproteobacteria</taxon>
        <taxon>Hyphomicrobiales</taxon>
        <taxon>Methylopilaceae</taxon>
        <taxon>Methylopila</taxon>
    </lineage>
</organism>
<comment type="caution">
    <text evidence="1">The sequence shown here is derived from an EMBL/GenBank/DDBJ whole genome shotgun (WGS) entry which is preliminary data.</text>
</comment>
<dbReference type="Proteomes" id="UP001597308">
    <property type="component" value="Unassembled WGS sequence"/>
</dbReference>
<sequence>MTRLLGPPESLAELFLDEVAAADDAAVDDVIRRAGGERQAVRALLTQLGETEHARALAEASASLGYRRGRQPGRPG</sequence>
<dbReference type="EMBL" id="JBHUER010000004">
    <property type="protein sequence ID" value="MFD1702902.1"/>
    <property type="molecule type" value="Genomic_DNA"/>
</dbReference>
<evidence type="ECO:0000313" key="1">
    <source>
        <dbReference type="EMBL" id="MFD1702902.1"/>
    </source>
</evidence>
<evidence type="ECO:0000313" key="2">
    <source>
        <dbReference type="Proteomes" id="UP001597308"/>
    </source>
</evidence>
<protein>
    <submittedName>
        <fullName evidence="1">Uncharacterized protein</fullName>
    </submittedName>
</protein>
<proteinExistence type="predicted"/>
<dbReference type="RefSeq" id="WP_378798611.1">
    <property type="nucleotide sequence ID" value="NZ_JBHUER010000004.1"/>
</dbReference>
<gene>
    <name evidence="1" type="ORF">ACFSCV_07775</name>
</gene>
<accession>A0ABW4K451</accession>
<keyword evidence="2" id="KW-1185">Reference proteome</keyword>
<name>A0ABW4K451_9HYPH</name>